<feature type="domain" description="Transglutaminase-like" evidence="3">
    <location>
        <begin position="490"/>
        <end position="553"/>
    </location>
</feature>
<dbReference type="AlphaFoldDB" id="A0AAV4IBR1"/>
<name>A0AAV4IBR1_9GAST</name>
<dbReference type="Gene3D" id="2.60.40.10">
    <property type="entry name" value="Immunoglobulins"/>
    <property type="match status" value="1"/>
</dbReference>
<accession>A0AAV4IBR1</accession>
<dbReference type="SUPFAM" id="SSF54001">
    <property type="entry name" value="Cysteine proteinases"/>
    <property type="match status" value="1"/>
</dbReference>
<dbReference type="GO" id="GO:0003810">
    <property type="term" value="F:protein-glutamine gamma-glutamyltransferase activity"/>
    <property type="evidence" value="ECO:0007669"/>
    <property type="project" value="TreeGrafter"/>
</dbReference>
<dbReference type="Pfam" id="PF01841">
    <property type="entry name" value="Transglut_core"/>
    <property type="match status" value="1"/>
</dbReference>
<keyword evidence="2" id="KW-0472">Membrane</keyword>
<evidence type="ECO:0000313" key="5">
    <source>
        <dbReference type="Proteomes" id="UP000762676"/>
    </source>
</evidence>
<reference evidence="4 5" key="1">
    <citation type="journal article" date="2021" name="Elife">
        <title>Chloroplast acquisition without the gene transfer in kleptoplastic sea slugs, Plakobranchus ocellatus.</title>
        <authorList>
            <person name="Maeda T."/>
            <person name="Takahashi S."/>
            <person name="Yoshida T."/>
            <person name="Shimamura S."/>
            <person name="Takaki Y."/>
            <person name="Nagai Y."/>
            <person name="Toyoda A."/>
            <person name="Suzuki Y."/>
            <person name="Arimoto A."/>
            <person name="Ishii H."/>
            <person name="Satoh N."/>
            <person name="Nishiyama T."/>
            <person name="Hasebe M."/>
            <person name="Maruyama T."/>
            <person name="Minagawa J."/>
            <person name="Obokata J."/>
            <person name="Shigenobu S."/>
        </authorList>
    </citation>
    <scope>NUCLEOTIDE SEQUENCE [LARGE SCALE GENOMIC DNA]</scope>
</reference>
<dbReference type="InterPro" id="IPR036985">
    <property type="entry name" value="Transglutaminase-like_sf"/>
</dbReference>
<dbReference type="SUPFAM" id="SSF81296">
    <property type="entry name" value="E set domains"/>
    <property type="match status" value="1"/>
</dbReference>
<dbReference type="InterPro" id="IPR001102">
    <property type="entry name" value="Transglutaminase_N"/>
</dbReference>
<keyword evidence="2" id="KW-0812">Transmembrane</keyword>
<dbReference type="Gene3D" id="3.90.260.10">
    <property type="entry name" value="Transglutaminase-like"/>
    <property type="match status" value="1"/>
</dbReference>
<keyword evidence="2" id="KW-1133">Transmembrane helix</keyword>
<dbReference type="InterPro" id="IPR050779">
    <property type="entry name" value="Transglutaminase"/>
</dbReference>
<dbReference type="PANTHER" id="PTHR11590">
    <property type="entry name" value="PROTEIN-GLUTAMINE GAMMA-GLUTAMYLTRANSFERASE"/>
    <property type="match status" value="1"/>
</dbReference>
<comment type="similarity">
    <text evidence="1">Belongs to the transglutaminase superfamily. Transglutaminase family.</text>
</comment>
<feature type="transmembrane region" description="Helical" evidence="2">
    <location>
        <begin position="7"/>
        <end position="26"/>
    </location>
</feature>
<sequence>MALGSSKVVVLLVAVVVVVVVVKVIVVVEGVVLAVKIVVVVVLVVLAAALRVKIVLVVVVVVEVIVVLVVVVKVVVVVALSGVVVKIVVRVVVSLVIVIINIKNTHLKQGRTTYCRSAHLSYHKYSCDELTSMPWGLRRIGCGRRRGGGAGRWGHGPVGPPAGRGRDISCRLPGRARWGDADLPRYRPSCGGFRVRFFTYGCDGRRRDEEDMSSAAPEPDVKTLTVKSCDFNIKENGKAHNTGSYEISSSWKDPQLVVRRGQPFNIDLKFNREYDPAQDDLKLVFEVGDKPNPTKGTLVEFVLSDKDKPKEWGAKIVSKNGSNLRISVFTPPTVYVGKWEFSLEVVKKDQATVDVYTYEHDDPIYILFNPWCKDDSVYLDDAELVREYILNETGKIYCGSCRNITSRPWNFGQFESCVLDCALYLLDAGNLAWTSRGNPVQVVRKLSAMVNSNDDGGVLVGNWSGEYSDGKSPLSWTGSVGILEKYWEYKKPVKFGQCWVFSGVTTTVCRALGIPTRSVTNFASAHDTDGSVTIDVIFDEEGNRDDYMTDDSI</sequence>
<dbReference type="InterPro" id="IPR013783">
    <property type="entry name" value="Ig-like_fold"/>
</dbReference>
<feature type="transmembrane region" description="Helical" evidence="2">
    <location>
        <begin position="32"/>
        <end position="50"/>
    </location>
</feature>
<dbReference type="InterPro" id="IPR038765">
    <property type="entry name" value="Papain-like_cys_pep_sf"/>
</dbReference>
<protein>
    <submittedName>
        <fullName evidence="4">Hemocyte protein-glutamine gamma-glutamyltransferase-like</fullName>
    </submittedName>
</protein>
<evidence type="ECO:0000256" key="2">
    <source>
        <dbReference type="SAM" id="Phobius"/>
    </source>
</evidence>
<dbReference type="Pfam" id="PF00868">
    <property type="entry name" value="Transglut_N"/>
    <property type="match status" value="1"/>
</dbReference>
<proteinExistence type="inferred from homology"/>
<dbReference type="PANTHER" id="PTHR11590:SF40">
    <property type="entry name" value="HEMOCYTE PROTEIN-GLUTAMINE GAMMA-GLUTAMYLTRANSFERASE-LIKE PROTEIN"/>
    <property type="match status" value="1"/>
</dbReference>
<dbReference type="Proteomes" id="UP000762676">
    <property type="component" value="Unassembled WGS sequence"/>
</dbReference>
<dbReference type="InterPro" id="IPR013808">
    <property type="entry name" value="Transglutaminase_AS"/>
</dbReference>
<keyword evidence="5" id="KW-1185">Reference proteome</keyword>
<evidence type="ECO:0000256" key="1">
    <source>
        <dbReference type="ARBA" id="ARBA00005968"/>
    </source>
</evidence>
<organism evidence="4 5">
    <name type="scientific">Elysia marginata</name>
    <dbReference type="NCBI Taxonomy" id="1093978"/>
    <lineage>
        <taxon>Eukaryota</taxon>
        <taxon>Metazoa</taxon>
        <taxon>Spiralia</taxon>
        <taxon>Lophotrochozoa</taxon>
        <taxon>Mollusca</taxon>
        <taxon>Gastropoda</taxon>
        <taxon>Heterobranchia</taxon>
        <taxon>Euthyneura</taxon>
        <taxon>Panpulmonata</taxon>
        <taxon>Sacoglossa</taxon>
        <taxon>Placobranchoidea</taxon>
        <taxon>Plakobranchidae</taxon>
        <taxon>Elysia</taxon>
    </lineage>
</organism>
<dbReference type="PROSITE" id="PS00547">
    <property type="entry name" value="TRANSGLUTAMINASES"/>
    <property type="match status" value="1"/>
</dbReference>
<gene>
    <name evidence="4" type="ORF">ElyMa_002987900</name>
</gene>
<evidence type="ECO:0000259" key="3">
    <source>
        <dbReference type="SMART" id="SM00460"/>
    </source>
</evidence>
<feature type="transmembrane region" description="Helical" evidence="2">
    <location>
        <begin position="83"/>
        <end position="102"/>
    </location>
</feature>
<dbReference type="InterPro" id="IPR014756">
    <property type="entry name" value="Ig_E-set"/>
</dbReference>
<dbReference type="InterPro" id="IPR002931">
    <property type="entry name" value="Transglutaminase-like"/>
</dbReference>
<dbReference type="EMBL" id="BMAT01006161">
    <property type="protein sequence ID" value="GFS07385.1"/>
    <property type="molecule type" value="Genomic_DNA"/>
</dbReference>
<feature type="transmembrane region" description="Helical" evidence="2">
    <location>
        <begin position="55"/>
        <end position="77"/>
    </location>
</feature>
<comment type="caution">
    <text evidence="4">The sequence shown here is derived from an EMBL/GenBank/DDBJ whole genome shotgun (WGS) entry which is preliminary data.</text>
</comment>
<dbReference type="SMART" id="SM00460">
    <property type="entry name" value="TGc"/>
    <property type="match status" value="1"/>
</dbReference>
<feature type="non-terminal residue" evidence="4">
    <location>
        <position position="553"/>
    </location>
</feature>
<evidence type="ECO:0000313" key="4">
    <source>
        <dbReference type="EMBL" id="GFS07385.1"/>
    </source>
</evidence>